<organism evidence="1">
    <name type="scientific">Siphoviridae sp. ctzr51</name>
    <dbReference type="NCBI Taxonomy" id="2825751"/>
    <lineage>
        <taxon>Viruses</taxon>
        <taxon>Duplodnaviria</taxon>
        <taxon>Heunggongvirae</taxon>
        <taxon>Uroviricota</taxon>
        <taxon>Caudoviricetes</taxon>
    </lineage>
</organism>
<protein>
    <submittedName>
        <fullName evidence="1">Protein NinB</fullName>
    </submittedName>
</protein>
<reference evidence="1" key="1">
    <citation type="journal article" date="2021" name="Proc. Natl. Acad. Sci. U.S.A.">
        <title>A Catalog of Tens of Thousands of Viruses from Human Metagenomes Reveals Hidden Associations with Chronic Diseases.</title>
        <authorList>
            <person name="Tisza M.J."/>
            <person name="Buck C.B."/>
        </authorList>
    </citation>
    <scope>NUCLEOTIDE SEQUENCE</scope>
    <source>
        <strain evidence="1">Ctzr51</strain>
    </source>
</reference>
<evidence type="ECO:0000313" key="1">
    <source>
        <dbReference type="EMBL" id="DAF95892.1"/>
    </source>
</evidence>
<name>A0A8S5UN90_9CAUD</name>
<sequence>MKKKSFSLTGTINNKGRLLMYMDEINSFFALHKGCRVIANFHIASKGSSAALKGYYFNCVVPSFKSAFWENGERLTDEQTEKRLREMSPIMYEQNADLDTGKYNTRIKSVAELSNAELVEHIETLKQIAAEDFSIYIEDPKTI</sequence>
<dbReference type="EMBL" id="BK016111">
    <property type="protein sequence ID" value="DAF95892.1"/>
    <property type="molecule type" value="Genomic_DNA"/>
</dbReference>
<accession>A0A8S5UN90</accession>
<proteinExistence type="predicted"/>